<gene>
    <name evidence="8" type="ORF">ACFOY2_12635</name>
</gene>
<keyword evidence="9" id="KW-1185">Reference proteome</keyword>
<dbReference type="PANTHER" id="PTHR43671">
    <property type="entry name" value="SERINE/THREONINE-PROTEIN KINASE NEK"/>
    <property type="match status" value="1"/>
</dbReference>
<dbReference type="SUPFAM" id="SSF56112">
    <property type="entry name" value="Protein kinase-like (PK-like)"/>
    <property type="match status" value="1"/>
</dbReference>
<dbReference type="Gene3D" id="3.30.200.20">
    <property type="entry name" value="Phosphorylase Kinase, domain 1"/>
    <property type="match status" value="1"/>
</dbReference>
<dbReference type="EC" id="2.7.11.1" evidence="1"/>
<keyword evidence="4 8" id="KW-0418">Kinase</keyword>
<proteinExistence type="predicted"/>
<dbReference type="EMBL" id="JBHSBI010000005">
    <property type="protein sequence ID" value="MFC4008073.1"/>
    <property type="molecule type" value="Genomic_DNA"/>
</dbReference>
<evidence type="ECO:0000256" key="5">
    <source>
        <dbReference type="ARBA" id="ARBA00022840"/>
    </source>
</evidence>
<evidence type="ECO:0000256" key="3">
    <source>
        <dbReference type="ARBA" id="ARBA00022741"/>
    </source>
</evidence>
<dbReference type="Proteomes" id="UP001595851">
    <property type="component" value="Unassembled WGS sequence"/>
</dbReference>
<feature type="compositionally biased region" description="Low complexity" evidence="6">
    <location>
        <begin position="412"/>
        <end position="421"/>
    </location>
</feature>
<dbReference type="PANTHER" id="PTHR43671:SF13">
    <property type="entry name" value="SERINE_THREONINE-PROTEIN KINASE NEK2"/>
    <property type="match status" value="1"/>
</dbReference>
<dbReference type="InterPro" id="IPR050660">
    <property type="entry name" value="NEK_Ser/Thr_kinase"/>
</dbReference>
<dbReference type="PROSITE" id="PS50011">
    <property type="entry name" value="PROTEIN_KINASE_DOM"/>
    <property type="match status" value="1"/>
</dbReference>
<organism evidence="8 9">
    <name type="scientific">Nonomuraea purpurea</name>
    <dbReference type="NCBI Taxonomy" id="1849276"/>
    <lineage>
        <taxon>Bacteria</taxon>
        <taxon>Bacillati</taxon>
        <taxon>Actinomycetota</taxon>
        <taxon>Actinomycetes</taxon>
        <taxon>Streptosporangiales</taxon>
        <taxon>Streptosporangiaceae</taxon>
        <taxon>Nonomuraea</taxon>
    </lineage>
</organism>
<name>A0ABV8G259_9ACTN</name>
<evidence type="ECO:0000259" key="7">
    <source>
        <dbReference type="PROSITE" id="PS50011"/>
    </source>
</evidence>
<feature type="region of interest" description="Disordered" evidence="6">
    <location>
        <begin position="252"/>
        <end position="345"/>
    </location>
</feature>
<dbReference type="Gene3D" id="1.10.510.10">
    <property type="entry name" value="Transferase(Phosphotransferase) domain 1"/>
    <property type="match status" value="1"/>
</dbReference>
<dbReference type="Pfam" id="PF00069">
    <property type="entry name" value="Pkinase"/>
    <property type="match status" value="1"/>
</dbReference>
<evidence type="ECO:0000313" key="9">
    <source>
        <dbReference type="Proteomes" id="UP001595851"/>
    </source>
</evidence>
<evidence type="ECO:0000313" key="8">
    <source>
        <dbReference type="EMBL" id="MFC4008073.1"/>
    </source>
</evidence>
<dbReference type="GO" id="GO:0004674">
    <property type="term" value="F:protein serine/threonine kinase activity"/>
    <property type="evidence" value="ECO:0007669"/>
    <property type="project" value="UniProtKB-KW"/>
</dbReference>
<dbReference type="InterPro" id="IPR008271">
    <property type="entry name" value="Ser/Thr_kinase_AS"/>
</dbReference>
<feature type="domain" description="Protein kinase" evidence="7">
    <location>
        <begin position="9"/>
        <end position="260"/>
    </location>
</feature>
<feature type="region of interest" description="Disordered" evidence="6">
    <location>
        <begin position="382"/>
        <end position="457"/>
    </location>
</feature>
<comment type="caution">
    <text evidence="8">The sequence shown here is derived from an EMBL/GenBank/DDBJ whole genome shotgun (WGS) entry which is preliminary data.</text>
</comment>
<feature type="compositionally biased region" description="Pro residues" evidence="6">
    <location>
        <begin position="269"/>
        <end position="298"/>
    </location>
</feature>
<dbReference type="RefSeq" id="WP_379528158.1">
    <property type="nucleotide sequence ID" value="NZ_JBHSBI010000005.1"/>
</dbReference>
<accession>A0ABV8G259</accession>
<dbReference type="CDD" id="cd14014">
    <property type="entry name" value="STKc_PknB_like"/>
    <property type="match status" value="1"/>
</dbReference>
<reference evidence="9" key="1">
    <citation type="journal article" date="2019" name="Int. J. Syst. Evol. Microbiol.">
        <title>The Global Catalogue of Microorganisms (GCM) 10K type strain sequencing project: providing services to taxonomists for standard genome sequencing and annotation.</title>
        <authorList>
            <consortium name="The Broad Institute Genomics Platform"/>
            <consortium name="The Broad Institute Genome Sequencing Center for Infectious Disease"/>
            <person name="Wu L."/>
            <person name="Ma J."/>
        </authorList>
    </citation>
    <scope>NUCLEOTIDE SEQUENCE [LARGE SCALE GENOMIC DNA]</scope>
    <source>
        <strain evidence="9">TBRC 1276</strain>
    </source>
</reference>
<dbReference type="PROSITE" id="PS00108">
    <property type="entry name" value="PROTEIN_KINASE_ST"/>
    <property type="match status" value="1"/>
</dbReference>
<feature type="compositionally biased region" description="Low complexity" evidence="6">
    <location>
        <begin position="439"/>
        <end position="457"/>
    </location>
</feature>
<keyword evidence="3" id="KW-0547">Nucleotide-binding</keyword>
<dbReference type="InterPro" id="IPR011009">
    <property type="entry name" value="Kinase-like_dom_sf"/>
</dbReference>
<keyword evidence="2" id="KW-0808">Transferase</keyword>
<sequence>MTPDAIGPYRVVRQLGEGGQGVVYLGEARDGTPVAIKVLREGISGDGRFAKEIAAARRVEPFCIAQVLDASLGARPYIVTEFVDGPSLHAAGRHSGSDLQRLAVATATALVAIHRAGVVHRDFKPANVLLGRDGPRVIDFGIARAMDDSVTRTSSIVGTPAYMAPEQFAGAPVGPPSDVFAWASVMVFAATGTPPFGNDSVVGVLRRIQYEEPQLADVPAPLRSIVYACLAKDPRARPTMQDVLFRLIGAQPSPAQHPANQPIGTPPQASFPPQAPFPPPPGQPSSPGSPFPGSPFPGGPLSGGPGSSPFPGGPGGSQFPGGPGQTGPGRQFAASHLSPDDTHAPSRNRYLTALLTGGAAMVVTGSLIAAWAWSPLGRSEEPNTAAIVTGEPSEAETPKPTKTTKRTETAKTPKPTRSSTRPPKDEDKDPTPQNPTPQEPTEQPTKKPTTAKPKTATAAVKGISFRYEGYQRNGCWRHDTNIWATVSTTGTYSYRWLVNGQNQGRQQGTPGKEALLPSIVWKGNGTYRVALEVITPASARKSVTVRICVPEFDDPW</sequence>
<evidence type="ECO:0000256" key="6">
    <source>
        <dbReference type="SAM" id="MobiDB-lite"/>
    </source>
</evidence>
<evidence type="ECO:0000256" key="1">
    <source>
        <dbReference type="ARBA" id="ARBA00012513"/>
    </source>
</evidence>
<evidence type="ECO:0000256" key="2">
    <source>
        <dbReference type="ARBA" id="ARBA00022679"/>
    </source>
</evidence>
<dbReference type="InterPro" id="IPR000719">
    <property type="entry name" value="Prot_kinase_dom"/>
</dbReference>
<keyword evidence="5" id="KW-0067">ATP-binding</keyword>
<protein>
    <recommendedName>
        <fullName evidence="1">non-specific serine/threonine protein kinase</fullName>
        <ecNumber evidence="1">2.7.11.1</ecNumber>
    </recommendedName>
</protein>
<keyword evidence="8" id="KW-0723">Serine/threonine-protein kinase</keyword>
<feature type="compositionally biased region" description="Gly residues" evidence="6">
    <location>
        <begin position="313"/>
        <end position="327"/>
    </location>
</feature>
<evidence type="ECO:0000256" key="4">
    <source>
        <dbReference type="ARBA" id="ARBA00022777"/>
    </source>
</evidence>